<gene>
    <name evidence="1" type="ORF">NPIL_364011</name>
</gene>
<sequence length="82" mass="9222">MRSLVQDLLTETYRSATANWSVCETSGVESIMSENEIPIANRFSARGIVEEPIDEIEMIITTEATNLEEPEINPVEKQLLPQ</sequence>
<evidence type="ECO:0000313" key="1">
    <source>
        <dbReference type="EMBL" id="GFT11160.1"/>
    </source>
</evidence>
<accession>A0A8X6TFI6</accession>
<dbReference type="EMBL" id="BMAW01057441">
    <property type="protein sequence ID" value="GFT11160.1"/>
    <property type="molecule type" value="Genomic_DNA"/>
</dbReference>
<evidence type="ECO:0000313" key="2">
    <source>
        <dbReference type="Proteomes" id="UP000887013"/>
    </source>
</evidence>
<comment type="caution">
    <text evidence="1">The sequence shown here is derived from an EMBL/GenBank/DDBJ whole genome shotgun (WGS) entry which is preliminary data.</text>
</comment>
<organism evidence="1 2">
    <name type="scientific">Nephila pilipes</name>
    <name type="common">Giant wood spider</name>
    <name type="synonym">Nephila maculata</name>
    <dbReference type="NCBI Taxonomy" id="299642"/>
    <lineage>
        <taxon>Eukaryota</taxon>
        <taxon>Metazoa</taxon>
        <taxon>Ecdysozoa</taxon>
        <taxon>Arthropoda</taxon>
        <taxon>Chelicerata</taxon>
        <taxon>Arachnida</taxon>
        <taxon>Araneae</taxon>
        <taxon>Araneomorphae</taxon>
        <taxon>Entelegynae</taxon>
        <taxon>Araneoidea</taxon>
        <taxon>Nephilidae</taxon>
        <taxon>Nephila</taxon>
    </lineage>
</organism>
<name>A0A8X6TFI6_NEPPI</name>
<proteinExistence type="predicted"/>
<keyword evidence="2" id="KW-1185">Reference proteome</keyword>
<protein>
    <submittedName>
        <fullName evidence="1">Uncharacterized protein</fullName>
    </submittedName>
</protein>
<dbReference type="Proteomes" id="UP000887013">
    <property type="component" value="Unassembled WGS sequence"/>
</dbReference>
<reference evidence="1" key="1">
    <citation type="submission" date="2020-08" db="EMBL/GenBank/DDBJ databases">
        <title>Multicomponent nature underlies the extraordinary mechanical properties of spider dragline silk.</title>
        <authorList>
            <person name="Kono N."/>
            <person name="Nakamura H."/>
            <person name="Mori M."/>
            <person name="Yoshida Y."/>
            <person name="Ohtoshi R."/>
            <person name="Malay A.D."/>
            <person name="Moran D.A.P."/>
            <person name="Tomita M."/>
            <person name="Numata K."/>
            <person name="Arakawa K."/>
        </authorList>
    </citation>
    <scope>NUCLEOTIDE SEQUENCE</scope>
</reference>
<dbReference type="AlphaFoldDB" id="A0A8X6TFI6"/>